<evidence type="ECO:0000256" key="3">
    <source>
        <dbReference type="ARBA" id="ARBA00023163"/>
    </source>
</evidence>
<dbReference type="EMBL" id="JAEUBF010000796">
    <property type="protein sequence ID" value="KAH3674864.1"/>
    <property type="molecule type" value="Genomic_DNA"/>
</dbReference>
<keyword evidence="5" id="KW-0472">Membrane</keyword>
<dbReference type="Pfam" id="PF02002">
    <property type="entry name" value="TFIIE_alpha"/>
    <property type="match status" value="1"/>
</dbReference>
<dbReference type="SMART" id="SM00531">
    <property type="entry name" value="TFIIE"/>
    <property type="match status" value="1"/>
</dbReference>
<feature type="domain" description="HTH TFE/IIEalpha-type" evidence="6">
    <location>
        <begin position="5"/>
        <end position="95"/>
    </location>
</feature>
<accession>A0A9P8PPB6</accession>
<feature type="compositionally biased region" description="Acidic residues" evidence="4">
    <location>
        <begin position="381"/>
        <end position="412"/>
    </location>
</feature>
<organism evidence="7 8">
    <name type="scientific">Wickerhamomyces mucosus</name>
    <dbReference type="NCBI Taxonomy" id="1378264"/>
    <lineage>
        <taxon>Eukaryota</taxon>
        <taxon>Fungi</taxon>
        <taxon>Dikarya</taxon>
        <taxon>Ascomycota</taxon>
        <taxon>Saccharomycotina</taxon>
        <taxon>Saccharomycetes</taxon>
        <taxon>Phaffomycetales</taxon>
        <taxon>Wickerhamomycetaceae</taxon>
        <taxon>Wickerhamomyces</taxon>
    </lineage>
</organism>
<dbReference type="InterPro" id="IPR024550">
    <property type="entry name" value="TFIIEa/SarR/Rpc3_HTH_dom"/>
</dbReference>
<feature type="compositionally biased region" description="Acidic residues" evidence="4">
    <location>
        <begin position="296"/>
        <end position="307"/>
    </location>
</feature>
<keyword evidence="3" id="KW-0804">Transcription</keyword>
<dbReference type="PROSITE" id="PS51344">
    <property type="entry name" value="HTH_TFE_IIE"/>
    <property type="match status" value="1"/>
</dbReference>
<dbReference type="InterPro" id="IPR013083">
    <property type="entry name" value="Znf_RING/FYVE/PHD"/>
</dbReference>
<keyword evidence="5" id="KW-0812">Transmembrane</keyword>
<feature type="compositionally biased region" description="Acidic residues" evidence="4">
    <location>
        <begin position="432"/>
        <end position="444"/>
    </location>
</feature>
<dbReference type="InterPro" id="IPR039997">
    <property type="entry name" value="TFE"/>
</dbReference>
<evidence type="ECO:0000256" key="2">
    <source>
        <dbReference type="ARBA" id="ARBA00023015"/>
    </source>
</evidence>
<dbReference type="Gene3D" id="3.30.40.10">
    <property type="entry name" value="Zinc/RING finger domain, C3HC4 (zinc finger)"/>
    <property type="match status" value="1"/>
</dbReference>
<keyword evidence="8" id="KW-1185">Reference proteome</keyword>
<feature type="compositionally biased region" description="Polar residues" evidence="4">
    <location>
        <begin position="320"/>
        <end position="329"/>
    </location>
</feature>
<sequence>MDNTVRSLIRFVVRGFYGIPYVLIIDAVLLHSVLSEEDLSHLLGIQKKELRALCQKLVDDRLLTVHTQKEPGPQMRPVSKIYYFIYFTEAIDSIKWKVHSVVQSIKKDVSTDGNPQGYICPICKTRYSQLDAIALLNYEKNEFICSLCNVSLIEDDSGKIAKENQDKYEKLMKQLEPVINYLRKIDERPIAENNFETSLGKVIPAQANTTAAYSVSAIGKGSKMFSKDSYLNNISSRKAGSKSHATLHVNITANDDNLARERQALELEEKRKQNAMPTWHEQSTVGSAQLGILNREEDEDGDIELQDGEVKKEETENDKQSSIPSSEFATESDIKTEPDTSKNGKESTEPVESIGIDDEDKEAQDALAAYYEQLAQREKEEADEEDEEEEEEDDDEEDEEVEKEDEDEDFDDIELKDIETQPVQNEIKPEDLVVEEDFADSDEE</sequence>
<evidence type="ECO:0000259" key="6">
    <source>
        <dbReference type="PROSITE" id="PS51344"/>
    </source>
</evidence>
<dbReference type="InterPro" id="IPR017919">
    <property type="entry name" value="TFIIE/TFIIEa_HTH"/>
</dbReference>
<keyword evidence="2" id="KW-0805">Transcription regulation</keyword>
<dbReference type="GO" id="GO:0005673">
    <property type="term" value="C:transcription factor TFIIE complex"/>
    <property type="evidence" value="ECO:0007669"/>
    <property type="project" value="TreeGrafter"/>
</dbReference>
<reference evidence="7" key="2">
    <citation type="submission" date="2021-01" db="EMBL/GenBank/DDBJ databases">
        <authorList>
            <person name="Schikora-Tamarit M.A."/>
        </authorList>
    </citation>
    <scope>NUCLEOTIDE SEQUENCE</scope>
    <source>
        <strain evidence="7">CBS6341</strain>
    </source>
</reference>
<gene>
    <name evidence="7" type="ORF">WICMUC_003067</name>
</gene>
<evidence type="ECO:0000256" key="1">
    <source>
        <dbReference type="ARBA" id="ARBA00008947"/>
    </source>
</evidence>
<evidence type="ECO:0000313" key="7">
    <source>
        <dbReference type="EMBL" id="KAH3674864.1"/>
    </source>
</evidence>
<dbReference type="PANTHER" id="PTHR13097:SF7">
    <property type="entry name" value="GENERAL TRANSCRIPTION FACTOR IIE SUBUNIT 1"/>
    <property type="match status" value="1"/>
</dbReference>
<reference evidence="7" key="1">
    <citation type="journal article" date="2021" name="Open Biol.">
        <title>Shared evolutionary footprints suggest mitochondrial oxidative damage underlies multiple complex I losses in fungi.</title>
        <authorList>
            <person name="Schikora-Tamarit M.A."/>
            <person name="Marcet-Houben M."/>
            <person name="Nosek J."/>
            <person name="Gabaldon T."/>
        </authorList>
    </citation>
    <scope>NUCLEOTIDE SEQUENCE</scope>
    <source>
        <strain evidence="7">CBS6341</strain>
    </source>
</reference>
<dbReference type="GO" id="GO:0006367">
    <property type="term" value="P:transcription initiation at RNA polymerase II promoter"/>
    <property type="evidence" value="ECO:0007669"/>
    <property type="project" value="InterPro"/>
</dbReference>
<keyword evidence="5" id="KW-1133">Transmembrane helix</keyword>
<feature type="transmembrane region" description="Helical" evidence="5">
    <location>
        <begin position="12"/>
        <end position="34"/>
    </location>
</feature>
<name>A0A9P8PPB6_9ASCO</name>
<evidence type="ECO:0000256" key="4">
    <source>
        <dbReference type="SAM" id="MobiDB-lite"/>
    </source>
</evidence>
<dbReference type="InterPro" id="IPR002853">
    <property type="entry name" value="TFIIE_asu"/>
</dbReference>
<proteinExistence type="inferred from homology"/>
<feature type="region of interest" description="Disordered" evidence="4">
    <location>
        <begin position="270"/>
        <end position="444"/>
    </location>
</feature>
<feature type="compositionally biased region" description="Basic and acidic residues" evidence="4">
    <location>
        <begin position="308"/>
        <end position="319"/>
    </location>
</feature>
<dbReference type="OrthoDB" id="361102at2759"/>
<comment type="similarity">
    <text evidence="1">Belongs to the TFIIE alpha subunit family.</text>
</comment>
<dbReference type="SUPFAM" id="SSF57783">
    <property type="entry name" value="Zinc beta-ribbon"/>
    <property type="match status" value="1"/>
</dbReference>
<dbReference type="PANTHER" id="PTHR13097">
    <property type="entry name" value="TRANSCRIPTION INITIATION FACTOR IIE, ALPHA SUBUNIT"/>
    <property type="match status" value="1"/>
</dbReference>
<dbReference type="AlphaFoldDB" id="A0A9P8PPB6"/>
<evidence type="ECO:0000256" key="5">
    <source>
        <dbReference type="SAM" id="Phobius"/>
    </source>
</evidence>
<protein>
    <recommendedName>
        <fullName evidence="6">HTH TFE/IIEalpha-type domain-containing protein</fullName>
    </recommendedName>
</protein>
<evidence type="ECO:0000313" key="8">
    <source>
        <dbReference type="Proteomes" id="UP000769528"/>
    </source>
</evidence>
<comment type="caution">
    <text evidence="7">The sequence shown here is derived from an EMBL/GenBank/DDBJ whole genome shotgun (WGS) entry which is preliminary data.</text>
</comment>
<dbReference type="Proteomes" id="UP000769528">
    <property type="component" value="Unassembled WGS sequence"/>
</dbReference>
<feature type="compositionally biased region" description="Basic and acidic residues" evidence="4">
    <location>
        <begin position="332"/>
        <end position="348"/>
    </location>
</feature>